<reference evidence="1" key="1">
    <citation type="submission" date="2021-06" db="EMBL/GenBank/DDBJ databases">
        <authorList>
            <person name="Kallberg Y."/>
            <person name="Tangrot J."/>
            <person name="Rosling A."/>
        </authorList>
    </citation>
    <scope>NUCLEOTIDE SEQUENCE</scope>
    <source>
        <strain evidence="1">AU212A</strain>
    </source>
</reference>
<keyword evidence="2" id="KW-1185">Reference proteome</keyword>
<dbReference type="EMBL" id="CAJVPM010049967">
    <property type="protein sequence ID" value="CAG8726183.1"/>
    <property type="molecule type" value="Genomic_DNA"/>
</dbReference>
<protein>
    <submittedName>
        <fullName evidence="1">7856_t:CDS:1</fullName>
    </submittedName>
</protein>
<dbReference type="Proteomes" id="UP000789860">
    <property type="component" value="Unassembled WGS sequence"/>
</dbReference>
<feature type="non-terminal residue" evidence="1">
    <location>
        <position position="1"/>
    </location>
</feature>
<comment type="caution">
    <text evidence="1">The sequence shown here is derived from an EMBL/GenBank/DDBJ whole genome shotgun (WGS) entry which is preliminary data.</text>
</comment>
<gene>
    <name evidence="1" type="ORF">SCALOS_LOCUS11441</name>
</gene>
<organism evidence="1 2">
    <name type="scientific">Scutellospora calospora</name>
    <dbReference type="NCBI Taxonomy" id="85575"/>
    <lineage>
        <taxon>Eukaryota</taxon>
        <taxon>Fungi</taxon>
        <taxon>Fungi incertae sedis</taxon>
        <taxon>Mucoromycota</taxon>
        <taxon>Glomeromycotina</taxon>
        <taxon>Glomeromycetes</taxon>
        <taxon>Diversisporales</taxon>
        <taxon>Gigasporaceae</taxon>
        <taxon>Scutellospora</taxon>
    </lineage>
</organism>
<sequence>FHSSIQQIFLVSSTSIDLDLLIFEFDTSSYLLIRDRIVSQSETELAPRIRLSIE</sequence>
<proteinExistence type="predicted"/>
<name>A0ACA9Q2I1_9GLOM</name>
<evidence type="ECO:0000313" key="2">
    <source>
        <dbReference type="Proteomes" id="UP000789860"/>
    </source>
</evidence>
<evidence type="ECO:0000313" key="1">
    <source>
        <dbReference type="EMBL" id="CAG8726183.1"/>
    </source>
</evidence>
<accession>A0ACA9Q2I1</accession>